<accession>A0A1D2MWS5</accession>
<keyword evidence="4" id="KW-1185">Reference proteome</keyword>
<keyword evidence="2" id="KW-0472">Membrane</keyword>
<dbReference type="OrthoDB" id="8292392at2759"/>
<evidence type="ECO:0000313" key="4">
    <source>
        <dbReference type="Proteomes" id="UP000094527"/>
    </source>
</evidence>
<evidence type="ECO:0000256" key="2">
    <source>
        <dbReference type="SAM" id="Phobius"/>
    </source>
</evidence>
<dbReference type="SUPFAM" id="SSF51126">
    <property type="entry name" value="Pectin lyase-like"/>
    <property type="match status" value="1"/>
</dbReference>
<sequence>LSTQTLSQVEVEVSDEANSTASSFNEVLPPNLSLQHELELCNEHDNISKTYCKCGGGVVDCDFSKFSTHQLNHTMELSISGYAIPSTTRKVCICNAPNDLSLTFIKTFLPNRNKIHRFDLYNLKGDTRLDGAFSMFFTGDLYISNVTRIPEIHGYEFGRGYDDDKLENLQDMGCCSPIKVNQNFKKPLLFIENTAIGTINSGGVGDTHLWKTVIFKSVSIDLVQHYGISSFNTQTDVAIIKSIFTNVADSGIHLEGATNLFLAKSYFKLDSNHFAWSSKSKLKDSNVVLLGNTFWYPIIHEIDASRIVAWNNIYLTWGDNVTFNDMRFSSFTERFISIKYNIVTDNLVPYSIPFSKGSQVVLKENVLGSCNCSQYLVEVPFIKRDVNRCFAGNISDPSSGKCSLSLEAVVKACSKSSAPNFNEMCRDKSIATNSTFPGVGTDVMTGVEKARVNSTFITTIINEYPKLIGVNHIATTDGFLVNSENPWQDDESPANNDDGSSAHRTDSTQSGSGTAVTVTIILTVLVIVSVAVIIGYRNRHRFFGRSHQRLDASREVFI</sequence>
<comment type="caution">
    <text evidence="3">The sequence shown here is derived from an EMBL/GenBank/DDBJ whole genome shotgun (WGS) entry which is preliminary data.</text>
</comment>
<feature type="region of interest" description="Disordered" evidence="1">
    <location>
        <begin position="484"/>
        <end position="511"/>
    </location>
</feature>
<dbReference type="OMA" id="FANINIC"/>
<keyword evidence="2" id="KW-0812">Transmembrane</keyword>
<reference evidence="3 4" key="1">
    <citation type="journal article" date="2016" name="Genome Biol. Evol.">
        <title>Gene Family Evolution Reflects Adaptation to Soil Environmental Stressors in the Genome of the Collembolan Orchesella cincta.</title>
        <authorList>
            <person name="Faddeeva-Vakhrusheva A."/>
            <person name="Derks M.F."/>
            <person name="Anvar S.Y."/>
            <person name="Agamennone V."/>
            <person name="Suring W."/>
            <person name="Smit S."/>
            <person name="van Straalen N.M."/>
            <person name="Roelofs D."/>
        </authorList>
    </citation>
    <scope>NUCLEOTIDE SEQUENCE [LARGE SCALE GENOMIC DNA]</scope>
    <source>
        <tissue evidence="3">Mixed pool</tissue>
    </source>
</reference>
<dbReference type="EMBL" id="LJIJ01000437">
    <property type="protein sequence ID" value="ODM97507.1"/>
    <property type="molecule type" value="Genomic_DNA"/>
</dbReference>
<keyword evidence="2" id="KW-1133">Transmembrane helix</keyword>
<evidence type="ECO:0000256" key="1">
    <source>
        <dbReference type="SAM" id="MobiDB-lite"/>
    </source>
</evidence>
<feature type="transmembrane region" description="Helical" evidence="2">
    <location>
        <begin position="515"/>
        <end position="536"/>
    </location>
</feature>
<gene>
    <name evidence="3" type="ORF">Ocin01_09175</name>
</gene>
<name>A0A1D2MWS5_ORCCI</name>
<dbReference type="InterPro" id="IPR011050">
    <property type="entry name" value="Pectin_lyase_fold/virulence"/>
</dbReference>
<organism evidence="3 4">
    <name type="scientific">Orchesella cincta</name>
    <name type="common">Springtail</name>
    <name type="synonym">Podura cincta</name>
    <dbReference type="NCBI Taxonomy" id="48709"/>
    <lineage>
        <taxon>Eukaryota</taxon>
        <taxon>Metazoa</taxon>
        <taxon>Ecdysozoa</taxon>
        <taxon>Arthropoda</taxon>
        <taxon>Hexapoda</taxon>
        <taxon>Collembola</taxon>
        <taxon>Entomobryomorpha</taxon>
        <taxon>Entomobryoidea</taxon>
        <taxon>Orchesellidae</taxon>
        <taxon>Orchesellinae</taxon>
        <taxon>Orchesella</taxon>
    </lineage>
</organism>
<evidence type="ECO:0000313" key="3">
    <source>
        <dbReference type="EMBL" id="ODM97507.1"/>
    </source>
</evidence>
<proteinExistence type="predicted"/>
<dbReference type="AlphaFoldDB" id="A0A1D2MWS5"/>
<dbReference type="Proteomes" id="UP000094527">
    <property type="component" value="Unassembled WGS sequence"/>
</dbReference>
<feature type="non-terminal residue" evidence="3">
    <location>
        <position position="1"/>
    </location>
</feature>
<protein>
    <submittedName>
        <fullName evidence="3">Pollen-specific leucine-rich repeat extensin-like protein 4</fullName>
    </submittedName>
</protein>